<proteinExistence type="inferred from homology"/>
<keyword evidence="2 4" id="KW-0378">Hydrolase</keyword>
<organism evidence="6 7">
    <name type="scientific">Tepidiforma bonchosmolovskayae</name>
    <dbReference type="NCBI Taxonomy" id="2601677"/>
    <lineage>
        <taxon>Bacteria</taxon>
        <taxon>Bacillati</taxon>
        <taxon>Chloroflexota</taxon>
        <taxon>Tepidiformia</taxon>
        <taxon>Tepidiformales</taxon>
        <taxon>Tepidiformaceae</taxon>
        <taxon>Tepidiforma</taxon>
    </lineage>
</organism>
<evidence type="ECO:0000259" key="5">
    <source>
        <dbReference type="PROSITE" id="PS51462"/>
    </source>
</evidence>
<evidence type="ECO:0000313" key="7">
    <source>
        <dbReference type="Proteomes" id="UP000326331"/>
    </source>
</evidence>
<dbReference type="InterPro" id="IPR029401">
    <property type="entry name" value="Nudix_N"/>
</dbReference>
<evidence type="ECO:0000256" key="1">
    <source>
        <dbReference type="ARBA" id="ARBA00001946"/>
    </source>
</evidence>
<keyword evidence="7" id="KW-1185">Reference proteome</keyword>
<sequence>MDRRAGIAGDAAGAGEHAPMTSHPHAFSRYCMHCGQRLTTAIPEGDTKRRMVCLDCGFVHYLNPRPVVGIIPVREDGRLLLVRRTIEPRSGTWVFPGGYMDLGETAEEAAMRETLEEAHLEVADLRLVGVFTRTGPGIVVIVYEGRALGEGAPGHETSEVRWFAPEAIPWDELAFDSTEAALRAWAQQRGLDIPGLRAG</sequence>
<dbReference type="PANTHER" id="PTHR43222">
    <property type="entry name" value="NUDIX HYDROLASE 23"/>
    <property type="match status" value="1"/>
</dbReference>
<comment type="cofactor">
    <cofactor evidence="1">
        <name>Mg(2+)</name>
        <dbReference type="ChEBI" id="CHEBI:18420"/>
    </cofactor>
</comment>
<evidence type="ECO:0000256" key="2">
    <source>
        <dbReference type="ARBA" id="ARBA00022801"/>
    </source>
</evidence>
<evidence type="ECO:0000256" key="3">
    <source>
        <dbReference type="ARBA" id="ARBA00022842"/>
    </source>
</evidence>
<dbReference type="PRINTS" id="PR00502">
    <property type="entry name" value="NUDIXFAMILY"/>
</dbReference>
<comment type="similarity">
    <text evidence="4">Belongs to the Nudix hydrolase family.</text>
</comment>
<dbReference type="PROSITE" id="PS51462">
    <property type="entry name" value="NUDIX"/>
    <property type="match status" value="1"/>
</dbReference>
<feature type="domain" description="Nudix hydrolase" evidence="5">
    <location>
        <begin position="63"/>
        <end position="188"/>
    </location>
</feature>
<dbReference type="InterPro" id="IPR000086">
    <property type="entry name" value="NUDIX_hydrolase_dom"/>
</dbReference>
<accession>A0ABX6C2B3</accession>
<dbReference type="PROSITE" id="PS00893">
    <property type="entry name" value="NUDIX_BOX"/>
    <property type="match status" value="1"/>
</dbReference>
<dbReference type="SUPFAM" id="SSF55811">
    <property type="entry name" value="Nudix"/>
    <property type="match status" value="1"/>
</dbReference>
<dbReference type="PANTHER" id="PTHR43222:SF2">
    <property type="entry name" value="NUDIX HYDROLASE 23, CHLOROPLASTIC"/>
    <property type="match status" value="1"/>
</dbReference>
<gene>
    <name evidence="6" type="ORF">Tbon_08980</name>
</gene>
<dbReference type="InterPro" id="IPR020476">
    <property type="entry name" value="Nudix_hydrolase"/>
</dbReference>
<dbReference type="Gene3D" id="3.90.79.10">
    <property type="entry name" value="Nucleoside Triphosphate Pyrophosphohydrolase"/>
    <property type="match status" value="1"/>
</dbReference>
<protein>
    <submittedName>
        <fullName evidence="6">NUDIX hydrolase</fullName>
    </submittedName>
</protein>
<dbReference type="Pfam" id="PF00293">
    <property type="entry name" value="NUDIX"/>
    <property type="match status" value="1"/>
</dbReference>
<evidence type="ECO:0000256" key="4">
    <source>
        <dbReference type="RuleBase" id="RU003476"/>
    </source>
</evidence>
<dbReference type="InterPro" id="IPR020084">
    <property type="entry name" value="NUDIX_hydrolase_CS"/>
</dbReference>
<dbReference type="Proteomes" id="UP000326331">
    <property type="component" value="Chromosome"/>
</dbReference>
<reference evidence="6 7" key="1">
    <citation type="submission" date="2019-10" db="EMBL/GenBank/DDBJ databases">
        <title>Thermopilla bonchosmolovskayae gen. nov., sp. nov., a moderately thermophilic Chloroflexi bacterium from a Chukotka hot spring (Arctic, Russia), representing a novel classis Thermopillaia, which include previously uncultivated lineage OLB14.</title>
        <authorList>
            <person name="Kochetkova T.V."/>
            <person name="Zayulina K.S."/>
            <person name="Zhigarkov V.S."/>
            <person name="Minaev N.V."/>
            <person name="Novikov A."/>
            <person name="Toshchakov S.V."/>
            <person name="Elcheninov A.G."/>
            <person name="Kublanov I.V."/>
        </authorList>
    </citation>
    <scope>NUCLEOTIDE SEQUENCE [LARGE SCALE GENOMIC DNA]</scope>
    <source>
        <strain evidence="6 7">3753O</strain>
    </source>
</reference>
<name>A0ABX6C2B3_9CHLR</name>
<dbReference type="InterPro" id="IPR015797">
    <property type="entry name" value="NUDIX_hydrolase-like_dom_sf"/>
</dbReference>
<dbReference type="Pfam" id="PF14803">
    <property type="entry name" value="Zn_ribbon_Nudix"/>
    <property type="match status" value="1"/>
</dbReference>
<dbReference type="EMBL" id="CP042829">
    <property type="protein sequence ID" value="QFG03425.1"/>
    <property type="molecule type" value="Genomic_DNA"/>
</dbReference>
<dbReference type="GO" id="GO:0016787">
    <property type="term" value="F:hydrolase activity"/>
    <property type="evidence" value="ECO:0007669"/>
    <property type="project" value="UniProtKB-KW"/>
</dbReference>
<evidence type="ECO:0000313" key="6">
    <source>
        <dbReference type="EMBL" id="QFG03425.1"/>
    </source>
</evidence>
<keyword evidence="3" id="KW-0460">Magnesium</keyword>
<dbReference type="Gene3D" id="2.20.70.10">
    <property type="match status" value="1"/>
</dbReference>